<evidence type="ECO:0000256" key="1">
    <source>
        <dbReference type="ARBA" id="ARBA00008591"/>
    </source>
</evidence>
<reference evidence="2" key="1">
    <citation type="journal article" date="2015" name="Proc. Natl. Acad. Sci. U.S.A.">
        <title>Networks of energetic and metabolic interactions define dynamics in microbial communities.</title>
        <authorList>
            <person name="Embree M."/>
            <person name="Liu J.K."/>
            <person name="Al-Bassam M.M."/>
            <person name="Zengler K."/>
        </authorList>
    </citation>
    <scope>NUCLEOTIDE SEQUENCE</scope>
</reference>
<gene>
    <name evidence="2" type="ORF">ASZ90_019782</name>
</gene>
<dbReference type="InterPro" id="IPR038078">
    <property type="entry name" value="PhoU-like_sf"/>
</dbReference>
<sequence>MRLFGKKDDQLFVLFNESARVVVRGGGILQNVVYDYRDLDVKMAKLTAMEHEGDRIIQELMRRLNTSFILPFDREDAFQLVQKLATTLDYITGIIDRMILYKAGDPDEQVKEMVGVLCESIDLMEKAFNMLDKIERNNKEIMDCCKKIIKLEKKQDNLYRTGVARLFDEHEDEPIKLIKWREVYEHIEMAQDYIQDVADLLINICVKYS</sequence>
<comment type="caution">
    <text evidence="2">The sequence shown here is derived from an EMBL/GenBank/DDBJ whole genome shotgun (WGS) entry which is preliminary data.</text>
</comment>
<protein>
    <submittedName>
        <fullName evidence="2">Phosphate transport regulator</fullName>
    </submittedName>
</protein>
<proteinExistence type="inferred from homology"/>
<dbReference type="EMBL" id="LNQE01001907">
    <property type="protein sequence ID" value="KUG02849.1"/>
    <property type="molecule type" value="Genomic_DNA"/>
</dbReference>
<accession>A0A0W8E329</accession>
<dbReference type="InterPro" id="IPR018445">
    <property type="entry name" value="Put_Phosphate_transp_reg"/>
</dbReference>
<evidence type="ECO:0000313" key="2">
    <source>
        <dbReference type="EMBL" id="KUG02849.1"/>
    </source>
</evidence>
<comment type="similarity">
    <text evidence="1">Belongs to the UPF0111 family.</text>
</comment>
<dbReference type="PANTHER" id="PTHR37298:SF1">
    <property type="entry name" value="UPF0111 PROTEIN YKAA"/>
    <property type="match status" value="1"/>
</dbReference>
<dbReference type="InterPro" id="IPR052912">
    <property type="entry name" value="UPF0111_domain"/>
</dbReference>
<dbReference type="Gene3D" id="1.20.58.220">
    <property type="entry name" value="Phosphate transport system protein phou homolog 2, domain 2"/>
    <property type="match status" value="1"/>
</dbReference>
<dbReference type="AlphaFoldDB" id="A0A0W8E329"/>
<organism evidence="2">
    <name type="scientific">hydrocarbon metagenome</name>
    <dbReference type="NCBI Taxonomy" id="938273"/>
    <lineage>
        <taxon>unclassified sequences</taxon>
        <taxon>metagenomes</taxon>
        <taxon>ecological metagenomes</taxon>
    </lineage>
</organism>
<name>A0A0W8E329_9ZZZZ</name>
<dbReference type="Pfam" id="PF01865">
    <property type="entry name" value="PhoU_div"/>
    <property type="match status" value="1"/>
</dbReference>
<dbReference type="PANTHER" id="PTHR37298">
    <property type="entry name" value="UPF0111 PROTEIN YKAA"/>
    <property type="match status" value="1"/>
</dbReference>